<dbReference type="InterPro" id="IPR004839">
    <property type="entry name" value="Aminotransferase_I/II_large"/>
</dbReference>
<dbReference type="PANTHER" id="PTHR43795:SF39">
    <property type="entry name" value="AMINOTRANSFERASE CLASS I_CLASSII DOMAIN-CONTAINING PROTEIN"/>
    <property type="match status" value="1"/>
</dbReference>
<dbReference type="PANTHER" id="PTHR43795">
    <property type="entry name" value="BIFUNCTIONAL ASPARTATE AMINOTRANSFERASE AND GLUTAMATE/ASPARTATE-PREPHENATE AMINOTRANSFERASE-RELATED"/>
    <property type="match status" value="1"/>
</dbReference>
<dbReference type="CDD" id="cd00609">
    <property type="entry name" value="AAT_like"/>
    <property type="match status" value="1"/>
</dbReference>
<dbReference type="InterPro" id="IPR015422">
    <property type="entry name" value="PyrdxlP-dep_Trfase_small"/>
</dbReference>
<dbReference type="OrthoDB" id="7042322at2759"/>
<protein>
    <recommendedName>
        <fullName evidence="2">Aminotransferase class I/classII large domain-containing protein</fullName>
    </recommendedName>
</protein>
<proteinExistence type="predicted"/>
<evidence type="ECO:0000259" key="2">
    <source>
        <dbReference type="Pfam" id="PF00155"/>
    </source>
</evidence>
<dbReference type="InterPro" id="IPR015424">
    <property type="entry name" value="PyrdxlP-dep_Trfase"/>
</dbReference>
<dbReference type="GO" id="GO:0006520">
    <property type="term" value="P:amino acid metabolic process"/>
    <property type="evidence" value="ECO:0007669"/>
    <property type="project" value="TreeGrafter"/>
</dbReference>
<name>A0A4Z1I2X9_9HELO</name>
<organism evidence="3 4">
    <name type="scientific">Botryotinia narcissicola</name>
    <dbReference type="NCBI Taxonomy" id="278944"/>
    <lineage>
        <taxon>Eukaryota</taxon>
        <taxon>Fungi</taxon>
        <taxon>Dikarya</taxon>
        <taxon>Ascomycota</taxon>
        <taxon>Pezizomycotina</taxon>
        <taxon>Leotiomycetes</taxon>
        <taxon>Helotiales</taxon>
        <taxon>Sclerotiniaceae</taxon>
        <taxon>Botryotinia</taxon>
    </lineage>
</organism>
<dbReference type="SUPFAM" id="SSF53383">
    <property type="entry name" value="PLP-dependent transferases"/>
    <property type="match status" value="1"/>
</dbReference>
<gene>
    <name evidence="3" type="ORF">BOTNAR_0235g00130</name>
</gene>
<sequence length="447" mass="49398">MTSTSEYLEHGLSTRMANKLPKLAPLGFLSYFASPDIIRLEQAENRILRPQLLSICKDALNEGLSEDSFLYPTGLGGEAAMRRGFASFFNTNFNPSLKVEEDHISTGSGCASVLDSLIYSNCEEGDIMMAFTPVARTFDIFTRIHAPATILTIPSPDFRSIADAESVNRLIATYNACPTQSRIKALLMCNPQNPGDDTYSPETLRKLMDFCHEKQIHYISDEIGALSTFNTDAEKPFTSALSLAEEGKGIDRSRVNVMWGPSKDFGCAGMRVVSQLLSSLYEIVRLRQLAYSDQGYIVSQANKPLLYSISYSNVWQVSTPSSLCMTAILTSPQLPALVQANKEGLRVSYDLLTSTLKNWNIDYVPVKAGILIFVRIAADAKNAQDEMEVLVKLRDEGVLMSPGGGYLGSYGEFGWARLTFAVKREVMVEALDKMKKVLRPTPIVRSP</sequence>
<dbReference type="GO" id="GO:0030170">
    <property type="term" value="F:pyridoxal phosphate binding"/>
    <property type="evidence" value="ECO:0007669"/>
    <property type="project" value="InterPro"/>
</dbReference>
<feature type="domain" description="Aminotransferase class I/classII large" evidence="2">
    <location>
        <begin position="38"/>
        <end position="432"/>
    </location>
</feature>
<accession>A0A4Z1I2X9</accession>
<reference evidence="3 4" key="1">
    <citation type="submission" date="2017-12" db="EMBL/GenBank/DDBJ databases">
        <title>Comparative genomics of Botrytis spp.</title>
        <authorList>
            <person name="Valero-Jimenez C.A."/>
            <person name="Tapia P."/>
            <person name="Veloso J."/>
            <person name="Silva-Moreno E."/>
            <person name="Staats M."/>
            <person name="Valdes J.H."/>
            <person name="Van Kan J.A.L."/>
        </authorList>
    </citation>
    <scope>NUCLEOTIDE SEQUENCE [LARGE SCALE GENOMIC DNA]</scope>
    <source>
        <strain evidence="3 4">MUCL2120</strain>
    </source>
</reference>
<dbReference type="Gene3D" id="3.40.640.10">
    <property type="entry name" value="Type I PLP-dependent aspartate aminotransferase-like (Major domain)"/>
    <property type="match status" value="1"/>
</dbReference>
<keyword evidence="4" id="KW-1185">Reference proteome</keyword>
<dbReference type="STRING" id="278944.A0A4Z1I2X9"/>
<evidence type="ECO:0000313" key="3">
    <source>
        <dbReference type="EMBL" id="TGO55901.1"/>
    </source>
</evidence>
<dbReference type="Gene3D" id="3.90.1150.10">
    <property type="entry name" value="Aspartate Aminotransferase, domain 1"/>
    <property type="match status" value="2"/>
</dbReference>
<evidence type="ECO:0000313" key="4">
    <source>
        <dbReference type="Proteomes" id="UP000297452"/>
    </source>
</evidence>
<dbReference type="InterPro" id="IPR015421">
    <property type="entry name" value="PyrdxlP-dep_Trfase_major"/>
</dbReference>
<keyword evidence="1" id="KW-0663">Pyridoxal phosphate</keyword>
<comment type="caution">
    <text evidence="3">The sequence shown here is derived from an EMBL/GenBank/DDBJ whole genome shotgun (WGS) entry which is preliminary data.</text>
</comment>
<dbReference type="EMBL" id="PQXJ01000235">
    <property type="protein sequence ID" value="TGO55901.1"/>
    <property type="molecule type" value="Genomic_DNA"/>
</dbReference>
<dbReference type="InterPro" id="IPR050478">
    <property type="entry name" value="Ethylene_sulfur-biosynth"/>
</dbReference>
<dbReference type="Proteomes" id="UP000297452">
    <property type="component" value="Unassembled WGS sequence"/>
</dbReference>
<evidence type="ECO:0000256" key="1">
    <source>
        <dbReference type="ARBA" id="ARBA00022898"/>
    </source>
</evidence>
<dbReference type="GO" id="GO:0008483">
    <property type="term" value="F:transaminase activity"/>
    <property type="evidence" value="ECO:0007669"/>
    <property type="project" value="TreeGrafter"/>
</dbReference>
<dbReference type="AlphaFoldDB" id="A0A4Z1I2X9"/>
<dbReference type="Pfam" id="PF00155">
    <property type="entry name" value="Aminotran_1_2"/>
    <property type="match status" value="1"/>
</dbReference>